<name>A0ACB8YE28_9ASTR</name>
<dbReference type="Proteomes" id="UP001056120">
    <property type="component" value="Linkage Group LG28"/>
</dbReference>
<reference evidence="1 2" key="2">
    <citation type="journal article" date="2022" name="Mol. Ecol. Resour.">
        <title>The genomes of chicory, endive, great burdock and yacon provide insights into Asteraceae paleo-polyploidization history and plant inulin production.</title>
        <authorList>
            <person name="Fan W."/>
            <person name="Wang S."/>
            <person name="Wang H."/>
            <person name="Wang A."/>
            <person name="Jiang F."/>
            <person name="Liu H."/>
            <person name="Zhao H."/>
            <person name="Xu D."/>
            <person name="Zhang Y."/>
        </authorList>
    </citation>
    <scope>NUCLEOTIDE SEQUENCE [LARGE SCALE GENOMIC DNA]</scope>
    <source>
        <strain evidence="2">cv. Yunnan</strain>
        <tissue evidence="1">Leaves</tissue>
    </source>
</reference>
<proteinExistence type="predicted"/>
<sequence length="75" mass="8873">MSKVNNELEACKEECQVISEKWLLQRRKSKSFTNADFNVDGKQQSTFSVLRIRTNEDREDQLPERAVKHVRSEFN</sequence>
<accession>A0ACB8YE28</accession>
<protein>
    <submittedName>
        <fullName evidence="1">Uncharacterized protein</fullName>
    </submittedName>
</protein>
<comment type="caution">
    <text evidence="1">The sequence shown here is derived from an EMBL/GenBank/DDBJ whole genome shotgun (WGS) entry which is preliminary data.</text>
</comment>
<evidence type="ECO:0000313" key="2">
    <source>
        <dbReference type="Proteomes" id="UP001056120"/>
    </source>
</evidence>
<gene>
    <name evidence="1" type="ORF">L1987_84442</name>
</gene>
<evidence type="ECO:0000313" key="1">
    <source>
        <dbReference type="EMBL" id="KAI3683927.1"/>
    </source>
</evidence>
<keyword evidence="2" id="KW-1185">Reference proteome</keyword>
<dbReference type="EMBL" id="CM042045">
    <property type="protein sequence ID" value="KAI3683927.1"/>
    <property type="molecule type" value="Genomic_DNA"/>
</dbReference>
<organism evidence="1 2">
    <name type="scientific">Smallanthus sonchifolius</name>
    <dbReference type="NCBI Taxonomy" id="185202"/>
    <lineage>
        <taxon>Eukaryota</taxon>
        <taxon>Viridiplantae</taxon>
        <taxon>Streptophyta</taxon>
        <taxon>Embryophyta</taxon>
        <taxon>Tracheophyta</taxon>
        <taxon>Spermatophyta</taxon>
        <taxon>Magnoliopsida</taxon>
        <taxon>eudicotyledons</taxon>
        <taxon>Gunneridae</taxon>
        <taxon>Pentapetalae</taxon>
        <taxon>asterids</taxon>
        <taxon>campanulids</taxon>
        <taxon>Asterales</taxon>
        <taxon>Asteraceae</taxon>
        <taxon>Asteroideae</taxon>
        <taxon>Heliantheae alliance</taxon>
        <taxon>Millerieae</taxon>
        <taxon>Smallanthus</taxon>
    </lineage>
</organism>
<reference evidence="2" key="1">
    <citation type="journal article" date="2022" name="Mol. Ecol. Resour.">
        <title>The genomes of chicory, endive, great burdock and yacon provide insights into Asteraceae palaeo-polyploidization history and plant inulin production.</title>
        <authorList>
            <person name="Fan W."/>
            <person name="Wang S."/>
            <person name="Wang H."/>
            <person name="Wang A."/>
            <person name="Jiang F."/>
            <person name="Liu H."/>
            <person name="Zhao H."/>
            <person name="Xu D."/>
            <person name="Zhang Y."/>
        </authorList>
    </citation>
    <scope>NUCLEOTIDE SEQUENCE [LARGE SCALE GENOMIC DNA]</scope>
    <source>
        <strain evidence="2">cv. Yunnan</strain>
    </source>
</reference>